<dbReference type="InterPro" id="IPR016187">
    <property type="entry name" value="CTDL_fold"/>
</dbReference>
<dbReference type="AlphaFoldDB" id="A0A2I0R2J4"/>
<dbReference type="InterPro" id="IPR005532">
    <property type="entry name" value="SUMF_dom"/>
</dbReference>
<evidence type="ECO:0000313" key="2">
    <source>
        <dbReference type="EMBL" id="PKR80787.1"/>
    </source>
</evidence>
<dbReference type="InterPro" id="IPR051043">
    <property type="entry name" value="Sulfatase_Mod_Factor_Kinase"/>
</dbReference>
<sequence length="294" mass="33352">MKKIRYSIFSALIVFVALSFTFEFDSTNSIFKKLKNDFGYVPSGKVKLNDSELTVQAFYIAKTVVTNGEYKVFLDDLIATGQIEKYKLAKIDSTGWYTVPNNNFEKLGESYHLQTEYESYPVVNVTKEGATLYCEWYTAKMNEGIPKEEHLIFRLPQKAEWLRAAEGSEPNKIYTWNSLYLRNNQGKYLANFVSTPQSSITRNEAGDLEIVTNQVKYLSKINTMDVISPAKSYYPNEFDVYNMNGNVAELLADPNEVIGGSWYDPGFDIKNRSVKKYSGASATVGFRIVATAIN</sequence>
<dbReference type="Gene3D" id="3.90.1580.10">
    <property type="entry name" value="paralog of FGE (formylglycine-generating enzyme)"/>
    <property type="match status" value="1"/>
</dbReference>
<protein>
    <recommendedName>
        <fullName evidence="1">Sulfatase-modifying factor enzyme-like domain-containing protein</fullName>
    </recommendedName>
</protein>
<dbReference type="GO" id="GO:0120147">
    <property type="term" value="F:formylglycine-generating oxidase activity"/>
    <property type="evidence" value="ECO:0007669"/>
    <property type="project" value="TreeGrafter"/>
</dbReference>
<dbReference type="InterPro" id="IPR042095">
    <property type="entry name" value="SUMF_sf"/>
</dbReference>
<dbReference type="PANTHER" id="PTHR23150">
    <property type="entry name" value="SULFATASE MODIFYING FACTOR 1, 2"/>
    <property type="match status" value="1"/>
</dbReference>
<evidence type="ECO:0000313" key="3">
    <source>
        <dbReference type="Proteomes" id="UP000236654"/>
    </source>
</evidence>
<dbReference type="PANTHER" id="PTHR23150:SF19">
    <property type="entry name" value="FORMYLGLYCINE-GENERATING ENZYME"/>
    <property type="match status" value="1"/>
</dbReference>
<dbReference type="Pfam" id="PF03781">
    <property type="entry name" value="FGE-sulfatase"/>
    <property type="match status" value="1"/>
</dbReference>
<comment type="caution">
    <text evidence="2">The sequence shown here is derived from an EMBL/GenBank/DDBJ whole genome shotgun (WGS) entry which is preliminary data.</text>
</comment>
<accession>A0A2I0R2J4</accession>
<evidence type="ECO:0000259" key="1">
    <source>
        <dbReference type="Pfam" id="PF03781"/>
    </source>
</evidence>
<dbReference type="Proteomes" id="UP000236654">
    <property type="component" value="Unassembled WGS sequence"/>
</dbReference>
<dbReference type="SUPFAM" id="SSF56436">
    <property type="entry name" value="C-type lectin-like"/>
    <property type="match status" value="1"/>
</dbReference>
<dbReference type="OrthoDB" id="9768004at2"/>
<reference evidence="2 3" key="1">
    <citation type="submission" date="2017-12" db="EMBL/GenBank/DDBJ databases">
        <title>The draft genome sequence of Brumimicrobium saltpan LHR20.</title>
        <authorList>
            <person name="Do Z.-J."/>
            <person name="Luo H.-R."/>
        </authorList>
    </citation>
    <scope>NUCLEOTIDE SEQUENCE [LARGE SCALE GENOMIC DNA]</scope>
    <source>
        <strain evidence="2 3">LHR20</strain>
    </source>
</reference>
<keyword evidence="3" id="KW-1185">Reference proteome</keyword>
<feature type="domain" description="Sulfatase-modifying factor enzyme-like" evidence="1">
    <location>
        <begin position="53"/>
        <end position="256"/>
    </location>
</feature>
<name>A0A2I0R2J4_9FLAO</name>
<dbReference type="EMBL" id="PJNI01000008">
    <property type="protein sequence ID" value="PKR80787.1"/>
    <property type="molecule type" value="Genomic_DNA"/>
</dbReference>
<dbReference type="RefSeq" id="WP_101334569.1">
    <property type="nucleotide sequence ID" value="NZ_PJNI01000008.1"/>
</dbReference>
<gene>
    <name evidence="2" type="ORF">CW751_08435</name>
</gene>
<proteinExistence type="predicted"/>
<organism evidence="2 3">
    <name type="scientific">Brumimicrobium salinarum</name>
    <dbReference type="NCBI Taxonomy" id="2058658"/>
    <lineage>
        <taxon>Bacteria</taxon>
        <taxon>Pseudomonadati</taxon>
        <taxon>Bacteroidota</taxon>
        <taxon>Flavobacteriia</taxon>
        <taxon>Flavobacteriales</taxon>
        <taxon>Crocinitomicaceae</taxon>
        <taxon>Brumimicrobium</taxon>
    </lineage>
</organism>